<dbReference type="AlphaFoldDB" id="A0A0D3DY91"/>
<organism evidence="1 2">
    <name type="scientific">Brassica oleracea var. oleracea</name>
    <dbReference type="NCBI Taxonomy" id="109376"/>
    <lineage>
        <taxon>Eukaryota</taxon>
        <taxon>Viridiplantae</taxon>
        <taxon>Streptophyta</taxon>
        <taxon>Embryophyta</taxon>
        <taxon>Tracheophyta</taxon>
        <taxon>Spermatophyta</taxon>
        <taxon>Magnoliopsida</taxon>
        <taxon>eudicotyledons</taxon>
        <taxon>Gunneridae</taxon>
        <taxon>Pentapetalae</taxon>
        <taxon>rosids</taxon>
        <taxon>malvids</taxon>
        <taxon>Brassicales</taxon>
        <taxon>Brassicaceae</taxon>
        <taxon>Brassiceae</taxon>
        <taxon>Brassica</taxon>
    </lineage>
</organism>
<name>A0A0D3DY91_BRAOL</name>
<sequence length="216" mass="24166">MKIDCFFDLKTYIKRLEKGGVKFKRVKRTPKGIDLKDSQVVDHAIKENIDESLLQKSPHVARLEKGGVKFERVKRTPKGIDLKDSQAVDHAIKEGIDESLLQKSPHVARLEKGGVKFKRVKRTPKGIDLKDSQAVDHAIKEGIDESLLQKSPHVAVFMTCDQGVNIPVSLMDTTEPPGGPTVDCNVDSIRCICYGSDKYLVTRDDAKRVKVWSTDT</sequence>
<keyword evidence="2" id="KW-1185">Reference proteome</keyword>
<dbReference type="Gramene" id="Bo8g110900.1">
    <property type="protein sequence ID" value="Bo8g110900.1"/>
    <property type="gene ID" value="Bo8g110900"/>
</dbReference>
<reference evidence="1" key="2">
    <citation type="submission" date="2015-03" db="UniProtKB">
        <authorList>
            <consortium name="EnsemblPlants"/>
        </authorList>
    </citation>
    <scope>IDENTIFICATION</scope>
</reference>
<protein>
    <submittedName>
        <fullName evidence="1">Uncharacterized protein</fullName>
    </submittedName>
</protein>
<dbReference type="EnsemblPlants" id="Bo8g110900.1">
    <property type="protein sequence ID" value="Bo8g110900.1"/>
    <property type="gene ID" value="Bo8g110900"/>
</dbReference>
<dbReference type="Proteomes" id="UP000032141">
    <property type="component" value="Chromosome C8"/>
</dbReference>
<evidence type="ECO:0000313" key="1">
    <source>
        <dbReference type="EnsemblPlants" id="Bo8g110900.1"/>
    </source>
</evidence>
<evidence type="ECO:0000313" key="2">
    <source>
        <dbReference type="Proteomes" id="UP000032141"/>
    </source>
</evidence>
<dbReference type="OMA" id="SIRCICY"/>
<dbReference type="HOGENOM" id="CLU_1279253_0_0_1"/>
<reference evidence="1 2" key="1">
    <citation type="journal article" date="2014" name="Genome Biol.">
        <title>Transcriptome and methylome profiling reveals relics of genome dominance in the mesopolyploid Brassica oleracea.</title>
        <authorList>
            <person name="Parkin I.A."/>
            <person name="Koh C."/>
            <person name="Tang H."/>
            <person name="Robinson S.J."/>
            <person name="Kagale S."/>
            <person name="Clarke W.E."/>
            <person name="Town C.D."/>
            <person name="Nixon J."/>
            <person name="Krishnakumar V."/>
            <person name="Bidwell S.L."/>
            <person name="Denoeud F."/>
            <person name="Belcram H."/>
            <person name="Links M.G."/>
            <person name="Just J."/>
            <person name="Clarke C."/>
            <person name="Bender T."/>
            <person name="Huebert T."/>
            <person name="Mason A.S."/>
            <person name="Pires J.C."/>
            <person name="Barker G."/>
            <person name="Moore J."/>
            <person name="Walley P.G."/>
            <person name="Manoli S."/>
            <person name="Batley J."/>
            <person name="Edwards D."/>
            <person name="Nelson M.N."/>
            <person name="Wang X."/>
            <person name="Paterson A.H."/>
            <person name="King G."/>
            <person name="Bancroft I."/>
            <person name="Chalhoub B."/>
            <person name="Sharpe A.G."/>
        </authorList>
    </citation>
    <scope>NUCLEOTIDE SEQUENCE</scope>
    <source>
        <strain evidence="1 2">cv. TO1000</strain>
    </source>
</reference>
<accession>A0A0D3DY91</accession>
<proteinExistence type="predicted"/>